<dbReference type="AlphaFoldDB" id="A0A2C8ZXL5"/>
<dbReference type="CDD" id="cd00085">
    <property type="entry name" value="HNHc"/>
    <property type="match status" value="1"/>
</dbReference>
<dbReference type="Pfam" id="PF02720">
    <property type="entry name" value="DUF222"/>
    <property type="match status" value="1"/>
</dbReference>
<sequence length="494" mass="52993">MARLEDVFAESLAAVRAATCALATAGLVRALDDHQLVNAQRTIADARRALETSASMIAGEIHHRSRPELGYSGLAQRQGFRTPEKLVQHTTGSTARDATALVTVGALIHDAEAATSHNGGGDGSEAREPWLLAVGRAVASGAMGVDAAQAIRTGLGRPGDASGVSASGVSAAQLGGAVLTLLAEAPGLHVDALLVRARQLRDELDVAGVAQREQQLRDERSIRRYRRPNGLSRYVIDPDIETAAFLDDLYDRATSPRRGSVTFQSDEDRAWADAVSRDSRTTDQYVHDTIIDLLRLAVGNDSPTTRLLIGSRQPAVRVLVSAVALTSGQGVGRIEGMSTPVSLATVERIACAHGTVEVTFDADGKPLDLGREQRLFSPRQRVVLAARDGGCLFPGCDRPPSWTEAHHIDHWHRDHGRTDVDRGVLLCRHHHMLAHNNGWEVMNDGSGFQLIPPIAIDPTQTPRAMPSKSSALRDLLGAAPARRDVHDHKSLQPA</sequence>
<accession>A0A2C8ZXL5</accession>
<reference evidence="2 3" key="1">
    <citation type="submission" date="2017-09" db="EMBL/GenBank/DDBJ databases">
        <authorList>
            <person name="Ehlers B."/>
            <person name="Leendertz F.H."/>
        </authorList>
    </citation>
    <scope>NUCLEOTIDE SEQUENCE [LARGE SCALE GENOMIC DNA]</scope>
    <source>
        <strain evidence="2 3">CGMCC 1.05381</strain>
    </source>
</reference>
<feature type="domain" description="HNH nuclease" evidence="1">
    <location>
        <begin position="379"/>
        <end position="432"/>
    </location>
</feature>
<gene>
    <name evidence="2" type="ORF">SAMN06296378_2307</name>
</gene>
<dbReference type="OrthoDB" id="5177627at2"/>
<dbReference type="InterPro" id="IPR003870">
    <property type="entry name" value="DUF222"/>
</dbReference>
<evidence type="ECO:0000313" key="2">
    <source>
        <dbReference type="EMBL" id="SOE70740.1"/>
    </source>
</evidence>
<name>A0A2C8ZXL5_9MICO</name>
<dbReference type="SMART" id="SM00507">
    <property type="entry name" value="HNHc"/>
    <property type="match status" value="1"/>
</dbReference>
<protein>
    <recommendedName>
        <fullName evidence="1">HNH nuclease domain-containing protein</fullName>
    </recommendedName>
</protein>
<dbReference type="EMBL" id="OCST01000004">
    <property type="protein sequence ID" value="SOE70740.1"/>
    <property type="molecule type" value="Genomic_DNA"/>
</dbReference>
<proteinExistence type="predicted"/>
<evidence type="ECO:0000313" key="3">
    <source>
        <dbReference type="Proteomes" id="UP000219440"/>
    </source>
</evidence>
<evidence type="ECO:0000259" key="1">
    <source>
        <dbReference type="SMART" id="SM00507"/>
    </source>
</evidence>
<dbReference type="InterPro" id="IPR003615">
    <property type="entry name" value="HNH_nuc"/>
</dbReference>
<keyword evidence="3" id="KW-1185">Reference proteome</keyword>
<dbReference type="Proteomes" id="UP000219440">
    <property type="component" value="Unassembled WGS sequence"/>
</dbReference>
<dbReference type="RefSeq" id="WP_097061353.1">
    <property type="nucleotide sequence ID" value="NZ_BMLC01000003.1"/>
</dbReference>
<organism evidence="2 3">
    <name type="scientific">Salinibacterium xinjiangense</name>
    <dbReference type="NCBI Taxonomy" id="386302"/>
    <lineage>
        <taxon>Bacteria</taxon>
        <taxon>Bacillati</taxon>
        <taxon>Actinomycetota</taxon>
        <taxon>Actinomycetes</taxon>
        <taxon>Micrococcales</taxon>
        <taxon>Microbacteriaceae</taxon>
        <taxon>Salinibacterium</taxon>
    </lineage>
</organism>